<gene>
    <name evidence="8" type="ORF">MENT_LOCUS3610</name>
</gene>
<feature type="domain" description="BED-type" evidence="7">
    <location>
        <begin position="191"/>
        <end position="236"/>
    </location>
</feature>
<dbReference type="Pfam" id="PF02892">
    <property type="entry name" value="zf-BED"/>
    <property type="match status" value="1"/>
</dbReference>
<evidence type="ECO:0000256" key="1">
    <source>
        <dbReference type="ARBA" id="ARBA00022723"/>
    </source>
</evidence>
<evidence type="ECO:0000313" key="8">
    <source>
        <dbReference type="EMBL" id="CAD2132252.1"/>
    </source>
</evidence>
<evidence type="ECO:0000256" key="2">
    <source>
        <dbReference type="ARBA" id="ARBA00022771"/>
    </source>
</evidence>
<comment type="caution">
    <text evidence="8">The sequence shown here is derived from an EMBL/GenBank/DDBJ whole genome shotgun (WGS) entry which is preliminary data.</text>
</comment>
<name>A0A6V7TSJ3_MELEN</name>
<protein>
    <recommendedName>
        <fullName evidence="7">BED-type domain-containing protein</fullName>
    </recommendedName>
</protein>
<evidence type="ECO:0000256" key="6">
    <source>
        <dbReference type="SAM" id="SignalP"/>
    </source>
</evidence>
<dbReference type="OrthoDB" id="117690at2759"/>
<dbReference type="GO" id="GO:0003677">
    <property type="term" value="F:DNA binding"/>
    <property type="evidence" value="ECO:0007669"/>
    <property type="project" value="InterPro"/>
</dbReference>
<organism evidence="8 9">
    <name type="scientific">Meloidogyne enterolobii</name>
    <name type="common">Root-knot nematode worm</name>
    <name type="synonym">Meloidogyne mayaguensis</name>
    <dbReference type="NCBI Taxonomy" id="390850"/>
    <lineage>
        <taxon>Eukaryota</taxon>
        <taxon>Metazoa</taxon>
        <taxon>Ecdysozoa</taxon>
        <taxon>Nematoda</taxon>
        <taxon>Chromadorea</taxon>
        <taxon>Rhabditida</taxon>
        <taxon>Tylenchina</taxon>
        <taxon>Tylenchomorpha</taxon>
        <taxon>Tylenchoidea</taxon>
        <taxon>Meloidogynidae</taxon>
        <taxon>Meloidogyninae</taxon>
        <taxon>Meloidogyne</taxon>
    </lineage>
</organism>
<sequence length="236" mass="26549">MKLTNFVTCFLIISNLFVLLECTSKKGKERVGSTSSHGQGHHTQGYGGQGFGGQGHDAQGNVEQGYGVQDIQDTGYTVTFNENPEYHQIQAIDPLNSYILQSKRKSSSTWNHFTKIGNDKVACKVCGREMAAYLGNLKTHLTTCWKLNKTATDNFTSVDNDEVECNKCKHVMPSKYLKNLLDHIETSCKRGKTSSTWNHFTEPDNGKVKCKKCHKEMSSKYLQNLTRHLNRCKNGM</sequence>
<feature type="chain" id="PRO_5028346126" description="BED-type domain-containing protein" evidence="6">
    <location>
        <begin position="23"/>
        <end position="236"/>
    </location>
</feature>
<dbReference type="PROSITE" id="PS50808">
    <property type="entry name" value="ZF_BED"/>
    <property type="match status" value="2"/>
</dbReference>
<keyword evidence="1" id="KW-0479">Metal-binding</keyword>
<evidence type="ECO:0000259" key="7">
    <source>
        <dbReference type="PROSITE" id="PS50808"/>
    </source>
</evidence>
<feature type="region of interest" description="Disordered" evidence="5">
    <location>
        <begin position="29"/>
        <end position="54"/>
    </location>
</feature>
<dbReference type="Proteomes" id="UP000580250">
    <property type="component" value="Unassembled WGS sequence"/>
</dbReference>
<feature type="signal peptide" evidence="6">
    <location>
        <begin position="1"/>
        <end position="22"/>
    </location>
</feature>
<accession>A0A6V7TSJ3</accession>
<keyword evidence="6" id="KW-0732">Signal</keyword>
<dbReference type="InterPro" id="IPR003656">
    <property type="entry name" value="Znf_BED"/>
</dbReference>
<dbReference type="SMART" id="SM00614">
    <property type="entry name" value="ZnF_BED"/>
    <property type="match status" value="2"/>
</dbReference>
<keyword evidence="2 4" id="KW-0863">Zinc-finger</keyword>
<dbReference type="EMBL" id="CAJEWN010000011">
    <property type="protein sequence ID" value="CAD2132252.1"/>
    <property type="molecule type" value="Genomic_DNA"/>
</dbReference>
<feature type="compositionally biased region" description="Gly residues" evidence="5">
    <location>
        <begin position="45"/>
        <end position="54"/>
    </location>
</feature>
<proteinExistence type="predicted"/>
<evidence type="ECO:0000313" key="9">
    <source>
        <dbReference type="Proteomes" id="UP000580250"/>
    </source>
</evidence>
<evidence type="ECO:0000256" key="4">
    <source>
        <dbReference type="PROSITE-ProRule" id="PRU00027"/>
    </source>
</evidence>
<feature type="domain" description="BED-type" evidence="7">
    <location>
        <begin position="104"/>
        <end position="155"/>
    </location>
</feature>
<reference evidence="8 9" key="1">
    <citation type="submission" date="2020-08" db="EMBL/GenBank/DDBJ databases">
        <authorList>
            <person name="Koutsovoulos G."/>
            <person name="Danchin GJ E."/>
        </authorList>
    </citation>
    <scope>NUCLEOTIDE SEQUENCE [LARGE SCALE GENOMIC DNA]</scope>
</reference>
<evidence type="ECO:0000256" key="5">
    <source>
        <dbReference type="SAM" id="MobiDB-lite"/>
    </source>
</evidence>
<evidence type="ECO:0000256" key="3">
    <source>
        <dbReference type="ARBA" id="ARBA00022833"/>
    </source>
</evidence>
<dbReference type="AlphaFoldDB" id="A0A6V7TSJ3"/>
<keyword evidence="3" id="KW-0862">Zinc</keyword>
<dbReference type="GO" id="GO:0008270">
    <property type="term" value="F:zinc ion binding"/>
    <property type="evidence" value="ECO:0007669"/>
    <property type="project" value="UniProtKB-KW"/>
</dbReference>